<dbReference type="PANTHER" id="PTHR13167">
    <property type="entry name" value="PIEZO-TYPE MECHANOSENSITIVE ION CHANNEL COMPONENT"/>
    <property type="match status" value="1"/>
</dbReference>
<feature type="region of interest" description="Disordered" evidence="1">
    <location>
        <begin position="968"/>
        <end position="1016"/>
    </location>
</feature>
<organism evidence="5 6">
    <name type="scientific">Volvox reticuliferus</name>
    <dbReference type="NCBI Taxonomy" id="1737510"/>
    <lineage>
        <taxon>Eukaryota</taxon>
        <taxon>Viridiplantae</taxon>
        <taxon>Chlorophyta</taxon>
        <taxon>core chlorophytes</taxon>
        <taxon>Chlorophyceae</taxon>
        <taxon>CS clade</taxon>
        <taxon>Chlamydomonadales</taxon>
        <taxon>Volvocaceae</taxon>
        <taxon>Volvox</taxon>
    </lineage>
</organism>
<dbReference type="GO" id="GO:0050982">
    <property type="term" value="P:detection of mechanical stimulus"/>
    <property type="evidence" value="ECO:0007669"/>
    <property type="project" value="TreeGrafter"/>
</dbReference>
<feature type="region of interest" description="Disordered" evidence="1">
    <location>
        <begin position="1060"/>
        <end position="1081"/>
    </location>
</feature>
<feature type="region of interest" description="Disordered" evidence="1">
    <location>
        <begin position="421"/>
        <end position="602"/>
    </location>
</feature>
<dbReference type="GO" id="GO:0005261">
    <property type="term" value="F:monoatomic cation channel activity"/>
    <property type="evidence" value="ECO:0007669"/>
    <property type="project" value="TreeGrafter"/>
</dbReference>
<dbReference type="Proteomes" id="UP000722791">
    <property type="component" value="Unassembled WGS sequence"/>
</dbReference>
<sequence>QAPSASPPLMPFRWLRWRLRCVAGAIQRLVLHLIHVYGTSTSQHEVGPYWVNLHMALPGSQHQRTRGSQHPAAQPQPQRVEEPASSALRWERSAGLPPRPLPPAVAAAVPGNGGGKDIAQQALTTPQPDVAAAPASLSAPVSEVEDAGGTHVSGSASALPETELGVAAQPEDAAAAGTSTAVPVEMQLSRPGVAGALSYDTISGRQLADTVQAQGPQIVDAIQQLLAAVYDYGRLMAYRKKQEAVLQRQRRRRQRQQSTAWQVAEWAEEEAGSDDSGDGDGNEADQEEEGDNTAERWRSGSGSGGIGGGGGGASVPVAPATGDDAGALAASPTSSAATDAAIARFARYSLPQLRLQHGPLLSRTAVHLLLEVVPPVPPALAAVEGDVDVSQASPTPAHDVAVVLRYCSETLRRQRQPAPVPLFKRPVNGAGAGSGGAVESGRAGGRGGGGFGTGSSYGSRVQSLPQLPRPSPPTTPLEFAASPPGCAALPTTSSVTDNDQPPSESLSLRGPSAAASTSADGGLRQRRVPSPATAHTASGGVGGGGGGGGGVGGGSVPSLRRQRSVGAVGSATAAYPDIPLPPPTPARSPPQPPLPPKLQLPDPPGLPAILGVESYSKPPQDLYGPTAVLDLISFMYALVFYQFVVFSARSLADITDGDRRLPLDYLAALMLLFGIMVSERAVYMLGWPAAKMALHIASMVLVLGWCLRAFWASVAATEGLAGGAAAAAAAAAEAGVRWHLRVFVLLRCCGLALGALQLRDGFPPLSSPGPAGGGRHSSFFYRRADWAHQLAFNIFYALPFLYEIRTLLDWTCISTSMDWYSWLKLEDIRSSLYIATCRNMERRGRRLGQRVPRYVKFLQGFLALVALLLVLWLPPLFFSSGAPTYQVPALLDVRVNISIARLSGGQDALGTQRFPLYASGDRRLIFQWTAPTAPQPPAPPPAPGSAAGPGGVVKRRGLIGTEVADGAIAAAAPPPRARPPGPSGGGGGHSGGAGDGGGGGEGGGGNSGGGGSGGGGRGLPRVLAGYAPDQAMGVCVAAESDQVWRISPPARKALMDLLLDPGPQPPPGPPSLPWPGRPPRAHYRQSKAMWTEAEGADQAPVVLEIGWSFTRSAPLNSQYGGPGCTAATYVPLSEAARRGLAEVLSGTSNRTLLTALNQADPASPGSPGLFPLFMRLKGETCSVRLGLQGEPPSGQSGNRGVGIGLGTRAAWTAPERPPPQRRLLSWLPSWAGGSGGNGAPGGKAADRNDNSGSGGGSAATADSADSADRWGSAMVGCYASREDSGGGGGGGAGWGAAEWWSFKCGALLPPDGPDAGGDGDFGGDGTGSPEYRRRRRRRRGLQQQPVYSDLRVTTGIQHAFGDGGGVDAYGAYSSGGGDVATTVAYDGGGGEVKLADPCDSAPGGSPGLMGPPLVAVVEPVQSGLLGATLSRFGITGLYVTFVFAIGRFLRLSVSSLRLRIPTEDLPSTRRLVALCQDIYVARAEGELVLEEQLFRALINVYRSPELLFELSRKKHKQA</sequence>
<evidence type="ECO:0000259" key="3">
    <source>
        <dbReference type="Pfam" id="PF12166"/>
    </source>
</evidence>
<feature type="compositionally biased region" description="Gly residues" evidence="1">
    <location>
        <begin position="983"/>
        <end position="1016"/>
    </location>
</feature>
<evidence type="ECO:0000256" key="1">
    <source>
        <dbReference type="SAM" id="MobiDB-lite"/>
    </source>
</evidence>
<keyword evidence="2" id="KW-0472">Membrane</keyword>
<dbReference type="Pfam" id="PF12166">
    <property type="entry name" value="Piezo_cap"/>
    <property type="match status" value="1"/>
</dbReference>
<feature type="non-terminal residue" evidence="5">
    <location>
        <position position="1"/>
    </location>
</feature>
<feature type="compositionally biased region" description="Low complexity" evidence="1">
    <location>
        <begin position="456"/>
        <end position="466"/>
    </location>
</feature>
<feature type="compositionally biased region" description="Gly residues" evidence="1">
    <location>
        <begin position="301"/>
        <end position="313"/>
    </location>
</feature>
<dbReference type="GO" id="GO:0008381">
    <property type="term" value="F:mechanosensitive monoatomic ion channel activity"/>
    <property type="evidence" value="ECO:0007669"/>
    <property type="project" value="InterPro"/>
</dbReference>
<keyword evidence="2" id="KW-0812">Transmembrane</keyword>
<dbReference type="EMBL" id="BNCQ01000002">
    <property type="protein sequence ID" value="GIL95805.1"/>
    <property type="molecule type" value="Genomic_DNA"/>
</dbReference>
<feature type="transmembrane region" description="Helical" evidence="2">
    <location>
        <begin position="854"/>
        <end position="873"/>
    </location>
</feature>
<gene>
    <name evidence="5" type="ORF">Vretimale_1748</name>
</gene>
<comment type="caution">
    <text evidence="5">The sequence shown here is derived from an EMBL/GenBank/DDBJ whole genome shotgun (WGS) entry which is preliminary data.</text>
</comment>
<feature type="compositionally biased region" description="Acidic residues" evidence="1">
    <location>
        <begin position="266"/>
        <end position="292"/>
    </location>
</feature>
<feature type="transmembrane region" description="Helical" evidence="2">
    <location>
        <begin position="1429"/>
        <end position="1449"/>
    </location>
</feature>
<feature type="compositionally biased region" description="Low complexity" evidence="1">
    <location>
        <begin position="128"/>
        <end position="142"/>
    </location>
</feature>
<reference evidence="5" key="1">
    <citation type="journal article" date="2021" name="Proc. Natl. Acad. Sci. U.S.A.">
        <title>Three genomes in the algal genus Volvox reveal the fate of a haploid sex-determining region after a transition to homothallism.</title>
        <authorList>
            <person name="Yamamoto K."/>
            <person name="Hamaji T."/>
            <person name="Kawai-Toyooka H."/>
            <person name="Matsuzaki R."/>
            <person name="Takahashi F."/>
            <person name="Nishimura Y."/>
            <person name="Kawachi M."/>
            <person name="Noguchi H."/>
            <person name="Minakuchi Y."/>
            <person name="Umen J.G."/>
            <person name="Toyoda A."/>
            <person name="Nozaki H."/>
        </authorList>
    </citation>
    <scope>NUCLEOTIDE SEQUENCE</scope>
    <source>
        <strain evidence="5">NIES-3785</strain>
    </source>
</reference>
<dbReference type="InterPro" id="IPR031334">
    <property type="entry name" value="Piezo_cap_dom"/>
</dbReference>
<feature type="transmembrane region" description="Helical" evidence="2">
    <location>
        <begin position="692"/>
        <end position="711"/>
    </location>
</feature>
<feature type="domain" description="Piezo non-specific cation channel cap" evidence="3">
    <location>
        <begin position="1410"/>
        <end position="1512"/>
    </location>
</feature>
<feature type="region of interest" description="Disordered" evidence="1">
    <location>
        <begin position="60"/>
        <end position="157"/>
    </location>
</feature>
<feature type="compositionally biased region" description="Polar residues" evidence="1">
    <location>
        <begin position="490"/>
        <end position="506"/>
    </location>
</feature>
<proteinExistence type="predicted"/>
<feature type="compositionally biased region" description="Pro residues" evidence="1">
    <location>
        <begin position="972"/>
        <end position="982"/>
    </location>
</feature>
<feature type="compositionally biased region" description="Gly residues" evidence="1">
    <location>
        <begin position="1314"/>
        <end position="1326"/>
    </location>
</feature>
<dbReference type="Pfam" id="PF24874">
    <property type="entry name" value="Piezo_THU9_anchor"/>
    <property type="match status" value="1"/>
</dbReference>
<evidence type="ECO:0008006" key="7">
    <source>
        <dbReference type="Google" id="ProtNLM"/>
    </source>
</evidence>
<feature type="compositionally biased region" description="Gly residues" evidence="1">
    <location>
        <begin position="1232"/>
        <end position="1241"/>
    </location>
</feature>
<protein>
    <recommendedName>
        <fullName evidence="7">Piezo non-specific cation channel R-Ras-binding domain-containing protein</fullName>
    </recommendedName>
</protein>
<feature type="compositionally biased region" description="Gly residues" evidence="1">
    <location>
        <begin position="539"/>
        <end position="555"/>
    </location>
</feature>
<accession>A0A8J4D9Y6</accession>
<feature type="domain" description="Piezo THU9 and anchor" evidence="4">
    <location>
        <begin position="620"/>
        <end position="879"/>
    </location>
</feature>
<dbReference type="InterPro" id="IPR027272">
    <property type="entry name" value="Piezo"/>
</dbReference>
<feature type="transmembrane region" description="Helical" evidence="2">
    <location>
        <begin position="665"/>
        <end position="686"/>
    </location>
</feature>
<feature type="compositionally biased region" description="Low complexity" evidence="1">
    <location>
        <begin position="256"/>
        <end position="265"/>
    </location>
</feature>
<evidence type="ECO:0000259" key="4">
    <source>
        <dbReference type="Pfam" id="PF24874"/>
    </source>
</evidence>
<feature type="region of interest" description="Disordered" evidence="1">
    <location>
        <begin position="1210"/>
        <end position="1266"/>
    </location>
</feature>
<feature type="region of interest" description="Disordered" evidence="1">
    <location>
        <begin position="1307"/>
        <end position="1344"/>
    </location>
</feature>
<evidence type="ECO:0000256" key="2">
    <source>
        <dbReference type="SAM" id="Phobius"/>
    </source>
</evidence>
<dbReference type="GO" id="GO:0042391">
    <property type="term" value="P:regulation of membrane potential"/>
    <property type="evidence" value="ECO:0007669"/>
    <property type="project" value="TreeGrafter"/>
</dbReference>
<feature type="compositionally biased region" description="Gly residues" evidence="1">
    <location>
        <begin position="430"/>
        <end position="455"/>
    </location>
</feature>
<evidence type="ECO:0000313" key="6">
    <source>
        <dbReference type="Proteomes" id="UP000722791"/>
    </source>
</evidence>
<dbReference type="GO" id="GO:0071260">
    <property type="term" value="P:cellular response to mechanical stimulus"/>
    <property type="evidence" value="ECO:0007669"/>
    <property type="project" value="TreeGrafter"/>
</dbReference>
<dbReference type="PANTHER" id="PTHR13167:SF25">
    <property type="entry name" value="PIEZO-TYPE MECHANOSENSITIVE ION CHANNEL COMPONENT"/>
    <property type="match status" value="1"/>
</dbReference>
<feature type="region of interest" description="Disordered" evidence="1">
    <location>
        <begin position="930"/>
        <end position="953"/>
    </location>
</feature>
<keyword evidence="2" id="KW-1133">Transmembrane helix</keyword>
<dbReference type="GO" id="GO:0016020">
    <property type="term" value="C:membrane"/>
    <property type="evidence" value="ECO:0007669"/>
    <property type="project" value="InterPro"/>
</dbReference>
<evidence type="ECO:0000313" key="5">
    <source>
        <dbReference type="EMBL" id="GIL95805.1"/>
    </source>
</evidence>
<dbReference type="InterPro" id="IPR056770">
    <property type="entry name" value="Piezo_THU9_anchor"/>
</dbReference>
<feature type="compositionally biased region" description="Pro residues" evidence="1">
    <location>
        <begin position="1062"/>
        <end position="1078"/>
    </location>
</feature>
<name>A0A8J4D9Y6_9CHLO</name>
<feature type="transmembrane region" description="Helical" evidence="2">
    <location>
        <begin position="622"/>
        <end position="644"/>
    </location>
</feature>
<feature type="region of interest" description="Disordered" evidence="1">
    <location>
        <begin position="249"/>
        <end position="319"/>
    </location>
</feature>
<feature type="compositionally biased region" description="Pro residues" evidence="1">
    <location>
        <begin position="933"/>
        <end position="943"/>
    </location>
</feature>
<feature type="compositionally biased region" description="Pro residues" evidence="1">
    <location>
        <begin position="578"/>
        <end position="602"/>
    </location>
</feature>
<feature type="region of interest" description="Disordered" evidence="1">
    <location>
        <begin position="1185"/>
        <end position="1204"/>
    </location>
</feature>